<comment type="caution">
    <text evidence="1">The sequence shown here is derived from an EMBL/GenBank/DDBJ whole genome shotgun (WGS) entry which is preliminary data.</text>
</comment>
<dbReference type="Pfam" id="PF04392">
    <property type="entry name" value="ABC_sub_bind"/>
    <property type="match status" value="1"/>
</dbReference>
<accession>A0A350HA08</accession>
<protein>
    <recommendedName>
        <fullName evidence="3">ABC transporter substrate-binding protein</fullName>
    </recommendedName>
</protein>
<evidence type="ECO:0000313" key="2">
    <source>
        <dbReference type="Proteomes" id="UP000264062"/>
    </source>
</evidence>
<gene>
    <name evidence="1" type="ORF">DCW38_04250</name>
</gene>
<dbReference type="PANTHER" id="PTHR35271:SF1">
    <property type="entry name" value="ABC TRANSPORTER, SUBSTRATE-BINDING LIPOPROTEIN"/>
    <property type="match status" value="1"/>
</dbReference>
<evidence type="ECO:0000313" key="1">
    <source>
        <dbReference type="EMBL" id="HAV92374.1"/>
    </source>
</evidence>
<proteinExistence type="predicted"/>
<reference evidence="1 2" key="1">
    <citation type="journal article" date="2018" name="Nat. Biotechnol.">
        <title>A standardized bacterial taxonomy based on genome phylogeny substantially revises the tree of life.</title>
        <authorList>
            <person name="Parks D.H."/>
            <person name="Chuvochina M."/>
            <person name="Waite D.W."/>
            <person name="Rinke C."/>
            <person name="Skarshewski A."/>
            <person name="Chaumeil P.A."/>
            <person name="Hugenholtz P."/>
        </authorList>
    </citation>
    <scope>NUCLEOTIDE SEQUENCE [LARGE SCALE GENOMIC DNA]</scope>
    <source>
        <strain evidence="1">UBA9956</strain>
    </source>
</reference>
<evidence type="ECO:0008006" key="3">
    <source>
        <dbReference type="Google" id="ProtNLM"/>
    </source>
</evidence>
<name>A0A350HA08_UNCW3</name>
<dbReference type="AlphaFoldDB" id="A0A350HA08"/>
<dbReference type="InterPro" id="IPR007487">
    <property type="entry name" value="ABC_transpt-TYRBP-like"/>
</dbReference>
<sequence>MQIRKISLLFIMALLFIGVFPFTIYIVQSEDNEMYDKMIYSFKERAEFDFISFNMKGDEKAAGEIVAKAKSDKPDAILLVGFLAIKEISAKFENIPLILTMSSSIPQNIKDKKNTCGVIFDIDDAVTIEYLKTAVPDIKNIGIIFSVDNTLDYAKSFKAKSDAMGVSVELGNIASLEELPLSCKMLKASGVKAIWLGRDKLVVSKAGFETLLKITKNENLPIIAPYSTFTQKGAAFSISPDLANHGYIAGNLAIRLENGELPTDIGFVKTEKAAFSYNKNMLKLFGINVISTVLEKAKEY</sequence>
<dbReference type="Proteomes" id="UP000264062">
    <property type="component" value="Unassembled WGS sequence"/>
</dbReference>
<organism evidence="1 2">
    <name type="scientific">candidate division WOR-3 bacterium</name>
    <dbReference type="NCBI Taxonomy" id="2052148"/>
    <lineage>
        <taxon>Bacteria</taxon>
        <taxon>Bacteria division WOR-3</taxon>
    </lineage>
</organism>
<dbReference type="EMBL" id="DMZY01000124">
    <property type="protein sequence ID" value="HAV92374.1"/>
    <property type="molecule type" value="Genomic_DNA"/>
</dbReference>
<dbReference type="Gene3D" id="3.40.50.2300">
    <property type="match status" value="2"/>
</dbReference>
<dbReference type="PANTHER" id="PTHR35271">
    <property type="entry name" value="ABC TRANSPORTER, SUBSTRATE-BINDING LIPOPROTEIN-RELATED"/>
    <property type="match status" value="1"/>
</dbReference>